<organism evidence="1 2">
    <name type="scientific">Asaia siamensis</name>
    <dbReference type="NCBI Taxonomy" id="110479"/>
    <lineage>
        <taxon>Bacteria</taxon>
        <taxon>Pseudomonadati</taxon>
        <taxon>Pseudomonadota</taxon>
        <taxon>Alphaproteobacteria</taxon>
        <taxon>Acetobacterales</taxon>
        <taxon>Acetobacteraceae</taxon>
        <taxon>Asaia</taxon>
    </lineage>
</organism>
<accession>A0ABQ1M6Y5</accession>
<dbReference type="EMBL" id="BMCH01000005">
    <property type="protein sequence ID" value="GGC34169.1"/>
    <property type="molecule type" value="Genomic_DNA"/>
</dbReference>
<proteinExistence type="predicted"/>
<comment type="caution">
    <text evidence="1">The sequence shown here is derived from an EMBL/GenBank/DDBJ whole genome shotgun (WGS) entry which is preliminary data.</text>
</comment>
<protein>
    <submittedName>
        <fullName evidence="1">Uncharacterized protein</fullName>
    </submittedName>
</protein>
<gene>
    <name evidence="1" type="ORF">GCM10007207_19620</name>
</gene>
<evidence type="ECO:0000313" key="1">
    <source>
        <dbReference type="EMBL" id="GGC34169.1"/>
    </source>
</evidence>
<keyword evidence="2" id="KW-1185">Reference proteome</keyword>
<dbReference type="Pfam" id="PF10109">
    <property type="entry name" value="Phage_TAC_7"/>
    <property type="match status" value="1"/>
</dbReference>
<sequence>MNQITDAEVMGALAGEVPDDVAPDKGRLILTLDELIKVKAGEYARLELFEPCVFHVLEASKKIGPRPDQETVYDSQIDLVARVSGWPLTALYALPSRKLDEAIVFVTDFEESARRQPDEPPSHEDQLVLVTDREIEAVKSLWREMTLREPNVAERRAFKAAQAKGSAYAYMRGELQLVSSISGWPDAAILKMPISMFARAADYCAGFFIPGPQTGSSSAPT</sequence>
<evidence type="ECO:0000313" key="2">
    <source>
        <dbReference type="Proteomes" id="UP000637769"/>
    </source>
</evidence>
<dbReference type="RefSeq" id="WP_188426611.1">
    <property type="nucleotide sequence ID" value="NZ_BMCH01000005.1"/>
</dbReference>
<dbReference type="Proteomes" id="UP000637769">
    <property type="component" value="Unassembled WGS sequence"/>
</dbReference>
<dbReference type="InterPro" id="IPR019289">
    <property type="entry name" value="Phage_tail_E/E"/>
</dbReference>
<name>A0ABQ1M6Y5_9PROT</name>
<reference evidence="2" key="1">
    <citation type="journal article" date="2019" name="Int. J. Syst. Evol. Microbiol.">
        <title>The Global Catalogue of Microorganisms (GCM) 10K type strain sequencing project: providing services to taxonomists for standard genome sequencing and annotation.</title>
        <authorList>
            <consortium name="The Broad Institute Genomics Platform"/>
            <consortium name="The Broad Institute Genome Sequencing Center for Infectious Disease"/>
            <person name="Wu L."/>
            <person name="Ma J."/>
        </authorList>
    </citation>
    <scope>NUCLEOTIDE SEQUENCE [LARGE SCALE GENOMIC DNA]</scope>
    <source>
        <strain evidence="2">CCM 7132</strain>
    </source>
</reference>